<feature type="region of interest" description="Disordered" evidence="6">
    <location>
        <begin position="156"/>
        <end position="184"/>
    </location>
</feature>
<gene>
    <name evidence="9" type="ORF">MRX98_18790</name>
</gene>
<dbReference type="PANTHER" id="PTHR30349">
    <property type="entry name" value="PHAGE INTEGRASE-RELATED"/>
    <property type="match status" value="1"/>
</dbReference>
<dbReference type="NCBIfam" id="TIGR02249">
    <property type="entry name" value="integrase_gron"/>
    <property type="match status" value="1"/>
</dbReference>
<comment type="similarity">
    <text evidence="1">Belongs to the 'phage' integrase family.</text>
</comment>
<dbReference type="PANTHER" id="PTHR30349:SF64">
    <property type="entry name" value="PROPHAGE INTEGRASE INTD-RELATED"/>
    <property type="match status" value="1"/>
</dbReference>
<feature type="region of interest" description="Disordered" evidence="6">
    <location>
        <begin position="114"/>
        <end position="141"/>
    </location>
</feature>
<evidence type="ECO:0000313" key="10">
    <source>
        <dbReference type="Proteomes" id="UP001165427"/>
    </source>
</evidence>
<dbReference type="SUPFAM" id="SSF56349">
    <property type="entry name" value="DNA breaking-rejoining enzymes"/>
    <property type="match status" value="1"/>
</dbReference>
<dbReference type="Pfam" id="PF13495">
    <property type="entry name" value="Phage_int_SAM_4"/>
    <property type="match status" value="1"/>
</dbReference>
<dbReference type="InterPro" id="IPR004107">
    <property type="entry name" value="Integrase_SAM-like_N"/>
</dbReference>
<name>A0AA41R5D2_9BACT</name>
<organism evidence="9 10">
    <name type="scientific">Desulfatitalea alkaliphila</name>
    <dbReference type="NCBI Taxonomy" id="2929485"/>
    <lineage>
        <taxon>Bacteria</taxon>
        <taxon>Pseudomonadati</taxon>
        <taxon>Thermodesulfobacteriota</taxon>
        <taxon>Desulfobacteria</taxon>
        <taxon>Desulfobacterales</taxon>
        <taxon>Desulfosarcinaceae</taxon>
        <taxon>Desulfatitalea</taxon>
    </lineage>
</organism>
<dbReference type="InterPro" id="IPR011010">
    <property type="entry name" value="DNA_brk_join_enz"/>
</dbReference>
<dbReference type="PROSITE" id="PS51900">
    <property type="entry name" value="CB"/>
    <property type="match status" value="1"/>
</dbReference>
<accession>A0AA41R5D2</accession>
<protein>
    <submittedName>
        <fullName evidence="9">Integron integrase</fullName>
    </submittedName>
</protein>
<sequence>MITVPPDLQVGFQALLARKNIPEKYRSHYSRWLRYYWDFCHKYDYPVSSNHSLVPFIGKLREKQQAAFQIEQAADAIGTYYELAGGAKGAPGAGRGTAEGESLAGAPQKAISKSCPSVGKTVDGAGVTPRPGATYDPPASGRLAVHAPAVRAYGTGTDGVRQPGGDHQFTERAGAEKGERRKTGANWQSAFDALDAEIKLRHYSRKTLKSYSGWLGQFQAFTRSKPLDSLSDTDIKGFLTYLAVQRNVAAATQNLAFNALLFFYRHVLKKEPGDLKNIARAKRKPYIPVVLARHEIDQIISQLAPPLDLVVMLLYGCGLRLFECLNLRLNNFNLDALILTVHDGKGKKDRTVPMPETALSRIRGQMEYVRALHGQDLKAGYDGAFMFGSIEKKFKNAAKELAWQWFFPGFSMTHVPQTGEKRRYHIHERHVQKAIKAAVRDAGLFKRVTSHSFRHSYATHLLQANYDIRTIQDLLGHSDIRTTMIYTHTIKSRTFKETKSPLDFQLSE</sequence>
<dbReference type="PROSITE" id="PS51898">
    <property type="entry name" value="TYR_RECOMBINASE"/>
    <property type="match status" value="1"/>
</dbReference>
<dbReference type="InterPro" id="IPR010998">
    <property type="entry name" value="Integrase_recombinase_N"/>
</dbReference>
<evidence type="ECO:0000256" key="1">
    <source>
        <dbReference type="ARBA" id="ARBA00008857"/>
    </source>
</evidence>
<dbReference type="RefSeq" id="WP_246913710.1">
    <property type="nucleotide sequence ID" value="NZ_JALJRB010000030.1"/>
</dbReference>
<evidence type="ECO:0000259" key="7">
    <source>
        <dbReference type="PROSITE" id="PS51898"/>
    </source>
</evidence>
<keyword evidence="3 5" id="KW-0238">DNA-binding</keyword>
<dbReference type="InterPro" id="IPR011946">
    <property type="entry name" value="Integrase_integron-type"/>
</dbReference>
<dbReference type="AlphaFoldDB" id="A0AA41R5D2"/>
<feature type="compositionally biased region" description="Basic and acidic residues" evidence="6">
    <location>
        <begin position="168"/>
        <end position="182"/>
    </location>
</feature>
<comment type="caution">
    <text evidence="9">The sequence shown here is derived from an EMBL/GenBank/DDBJ whole genome shotgun (WGS) entry which is preliminary data.</text>
</comment>
<dbReference type="InterPro" id="IPR044068">
    <property type="entry name" value="CB"/>
</dbReference>
<dbReference type="InterPro" id="IPR013762">
    <property type="entry name" value="Integrase-like_cat_sf"/>
</dbReference>
<evidence type="ECO:0000256" key="6">
    <source>
        <dbReference type="SAM" id="MobiDB-lite"/>
    </source>
</evidence>
<feature type="domain" description="Tyr recombinase" evidence="7">
    <location>
        <begin position="286"/>
        <end position="503"/>
    </location>
</feature>
<keyword evidence="4" id="KW-0233">DNA recombination</keyword>
<dbReference type="Pfam" id="PF00589">
    <property type="entry name" value="Phage_integrase"/>
    <property type="match status" value="1"/>
</dbReference>
<evidence type="ECO:0000256" key="4">
    <source>
        <dbReference type="ARBA" id="ARBA00023172"/>
    </source>
</evidence>
<dbReference type="InterPro" id="IPR002104">
    <property type="entry name" value="Integrase_catalytic"/>
</dbReference>
<dbReference type="InterPro" id="IPR050090">
    <property type="entry name" value="Tyrosine_recombinase_XerCD"/>
</dbReference>
<keyword evidence="2" id="KW-0229">DNA integration</keyword>
<evidence type="ECO:0000256" key="5">
    <source>
        <dbReference type="PROSITE-ProRule" id="PRU01248"/>
    </source>
</evidence>
<dbReference type="GO" id="GO:0006310">
    <property type="term" value="P:DNA recombination"/>
    <property type="evidence" value="ECO:0007669"/>
    <property type="project" value="UniProtKB-KW"/>
</dbReference>
<dbReference type="EMBL" id="JALJRB010000030">
    <property type="protein sequence ID" value="MCJ8502629.1"/>
    <property type="molecule type" value="Genomic_DNA"/>
</dbReference>
<proteinExistence type="inferred from homology"/>
<evidence type="ECO:0000313" key="9">
    <source>
        <dbReference type="EMBL" id="MCJ8502629.1"/>
    </source>
</evidence>
<dbReference type="Gene3D" id="1.10.443.10">
    <property type="entry name" value="Intergrase catalytic core"/>
    <property type="match status" value="1"/>
</dbReference>
<dbReference type="Gene3D" id="1.10.150.130">
    <property type="match status" value="1"/>
</dbReference>
<keyword evidence="10" id="KW-1185">Reference proteome</keyword>
<dbReference type="GO" id="GO:0015074">
    <property type="term" value="P:DNA integration"/>
    <property type="evidence" value="ECO:0007669"/>
    <property type="project" value="UniProtKB-KW"/>
</dbReference>
<evidence type="ECO:0000259" key="8">
    <source>
        <dbReference type="PROSITE" id="PS51900"/>
    </source>
</evidence>
<dbReference type="GO" id="GO:0003677">
    <property type="term" value="F:DNA binding"/>
    <property type="evidence" value="ECO:0007669"/>
    <property type="project" value="UniProtKB-UniRule"/>
</dbReference>
<evidence type="ECO:0000256" key="3">
    <source>
        <dbReference type="ARBA" id="ARBA00023125"/>
    </source>
</evidence>
<feature type="domain" description="Core-binding (CB)" evidence="8">
    <location>
        <begin position="188"/>
        <end position="268"/>
    </location>
</feature>
<dbReference type="Proteomes" id="UP001165427">
    <property type="component" value="Unassembled WGS sequence"/>
</dbReference>
<reference evidence="9" key="1">
    <citation type="submission" date="2022-04" db="EMBL/GenBank/DDBJ databases">
        <title>Desulfatitalea alkaliphila sp. nov., a novel anaerobic sulfate-reducing bacterium isolated from terrestrial mud volcano, Taman Peninsula, Russia.</title>
        <authorList>
            <person name="Khomyakova M.A."/>
            <person name="Merkel A.Y."/>
            <person name="Slobodkin A.I."/>
        </authorList>
    </citation>
    <scope>NUCLEOTIDE SEQUENCE</scope>
    <source>
        <strain evidence="9">M08but</strain>
    </source>
</reference>
<evidence type="ECO:0000256" key="2">
    <source>
        <dbReference type="ARBA" id="ARBA00022908"/>
    </source>
</evidence>